<comment type="catalytic activity">
    <reaction evidence="3 4">
        <text>N-[(R)-4-phosphopantothenoyl]-L-cysteine + H(+) = (R)-4'-phosphopantetheine + CO2</text>
        <dbReference type="Rhea" id="RHEA:16793"/>
        <dbReference type="ChEBI" id="CHEBI:15378"/>
        <dbReference type="ChEBI" id="CHEBI:16526"/>
        <dbReference type="ChEBI" id="CHEBI:59458"/>
        <dbReference type="ChEBI" id="CHEBI:61723"/>
        <dbReference type="EC" id="4.1.1.36"/>
    </reaction>
</comment>
<dbReference type="GO" id="GO:0015937">
    <property type="term" value="P:coenzyme A biosynthetic process"/>
    <property type="evidence" value="ECO:0007669"/>
    <property type="project" value="UniProtKB-UniRule"/>
</dbReference>
<dbReference type="GO" id="GO:0004633">
    <property type="term" value="F:phosphopantothenoylcysteine decarboxylase activity"/>
    <property type="evidence" value="ECO:0007669"/>
    <property type="project" value="UniProtKB-UniRule"/>
</dbReference>
<comment type="pathway">
    <text evidence="3 4">Cofactor biosynthesis; coenzyme A biosynthesis; CoA from (R)-pantothenate: step 3/5.</text>
</comment>
<evidence type="ECO:0000259" key="6">
    <source>
        <dbReference type="Pfam" id="PF04127"/>
    </source>
</evidence>
<dbReference type="InterPro" id="IPR036551">
    <property type="entry name" value="Flavin_trans-like"/>
</dbReference>
<comment type="function">
    <text evidence="3">Catalyzes two sequential steps in the biosynthesis of coenzyme A. In the first step cysteine is conjugated to 4'-phosphopantothenate to form 4-phosphopantothenoylcysteine. In the second step the latter compound is decarboxylated to form 4'-phosphopantotheine.</text>
</comment>
<keyword evidence="2 3" id="KW-0456">Lyase</keyword>
<keyword evidence="3 4" id="KW-0436">Ligase</keyword>
<protein>
    <recommendedName>
        <fullName evidence="3">Coenzyme A biosynthesis bifunctional protein CoaBC</fullName>
    </recommendedName>
    <alternativeName>
        <fullName evidence="3">DNA/pantothenate metabolism flavoprotein</fullName>
    </alternativeName>
    <alternativeName>
        <fullName evidence="3">Phosphopantothenoylcysteine synthetase/decarboxylase</fullName>
        <shortName evidence="3">PPCS-PPCDC</shortName>
    </alternativeName>
    <domain>
        <recommendedName>
            <fullName evidence="3">Phosphopantothenoylcysteine decarboxylase</fullName>
            <shortName evidence="3">PPC decarboxylase</shortName>
            <shortName evidence="3">PPC-DC</shortName>
            <ecNumber evidence="3">4.1.1.36</ecNumber>
        </recommendedName>
        <alternativeName>
            <fullName evidence="3">CoaC</fullName>
        </alternativeName>
    </domain>
    <domain>
        <recommendedName>
            <fullName evidence="3">Phosphopantothenate--cysteine ligase</fullName>
            <ecNumber evidence="3">6.3.2.5</ecNumber>
        </recommendedName>
        <alternativeName>
            <fullName evidence="3">CoaB</fullName>
        </alternativeName>
        <alternativeName>
            <fullName evidence="3">Phosphopantothenoylcysteine synthetase</fullName>
            <shortName evidence="3">PPC synthetase</shortName>
            <shortName evidence="3">PPC-S</shortName>
        </alternativeName>
    </domain>
</protein>
<feature type="active site" description="Proton donor" evidence="3">
    <location>
        <position position="158"/>
    </location>
</feature>
<dbReference type="EC" id="4.1.1.36" evidence="3"/>
<dbReference type="NCBIfam" id="TIGR00521">
    <property type="entry name" value="coaBC_dfp"/>
    <property type="match status" value="1"/>
</dbReference>
<dbReference type="InterPro" id="IPR005252">
    <property type="entry name" value="CoaBC"/>
</dbReference>
<comment type="cofactor">
    <cofactor evidence="3">
        <name>FMN</name>
        <dbReference type="ChEBI" id="CHEBI:58210"/>
    </cofactor>
    <text evidence="3">Binds 1 FMN per subunit.</text>
</comment>
<dbReference type="RefSeq" id="WP_168877432.1">
    <property type="nucleotide sequence ID" value="NZ_JABAIM010000002.1"/>
</dbReference>
<dbReference type="GO" id="GO:0010181">
    <property type="term" value="F:FMN binding"/>
    <property type="evidence" value="ECO:0007669"/>
    <property type="project" value="UniProtKB-UniRule"/>
</dbReference>
<evidence type="ECO:0000259" key="5">
    <source>
        <dbReference type="Pfam" id="PF02441"/>
    </source>
</evidence>
<keyword evidence="3 4" id="KW-0288">FMN</keyword>
<feature type="binding site" evidence="3">
    <location>
        <position position="322"/>
    </location>
    <ligand>
        <name>CTP</name>
        <dbReference type="ChEBI" id="CHEBI:37563"/>
    </ligand>
</feature>
<comment type="similarity">
    <text evidence="3 4">In the C-terminal section; belongs to the PPC synthetase family.</text>
</comment>
<accession>A0A847S1S3</accession>
<dbReference type="Gene3D" id="3.40.50.10300">
    <property type="entry name" value="CoaB-like"/>
    <property type="match status" value="1"/>
</dbReference>
<evidence type="ECO:0000256" key="4">
    <source>
        <dbReference type="RuleBase" id="RU364078"/>
    </source>
</evidence>
<dbReference type="SUPFAM" id="SSF102645">
    <property type="entry name" value="CoaB-like"/>
    <property type="match status" value="1"/>
</dbReference>
<comment type="caution">
    <text evidence="7">The sequence shown here is derived from an EMBL/GenBank/DDBJ whole genome shotgun (WGS) entry which is preliminary data.</text>
</comment>
<dbReference type="GO" id="GO:0015941">
    <property type="term" value="P:pantothenate catabolic process"/>
    <property type="evidence" value="ECO:0007669"/>
    <property type="project" value="InterPro"/>
</dbReference>
<dbReference type="UniPathway" id="UPA00241">
    <property type="reaction ID" value="UER00353"/>
</dbReference>
<comment type="catalytic activity">
    <reaction evidence="3 4">
        <text>(R)-4'-phosphopantothenate + L-cysteine + CTP = N-[(R)-4-phosphopantothenoyl]-L-cysteine + CMP + diphosphate + H(+)</text>
        <dbReference type="Rhea" id="RHEA:19397"/>
        <dbReference type="ChEBI" id="CHEBI:10986"/>
        <dbReference type="ChEBI" id="CHEBI:15378"/>
        <dbReference type="ChEBI" id="CHEBI:33019"/>
        <dbReference type="ChEBI" id="CHEBI:35235"/>
        <dbReference type="ChEBI" id="CHEBI:37563"/>
        <dbReference type="ChEBI" id="CHEBI:59458"/>
        <dbReference type="ChEBI" id="CHEBI:60377"/>
        <dbReference type="EC" id="6.3.2.5"/>
    </reaction>
</comment>
<gene>
    <name evidence="3 7" type="primary">coaBC</name>
    <name evidence="7" type="ORF">HF682_11515</name>
</gene>
<feature type="binding site" evidence="3">
    <location>
        <position position="340"/>
    </location>
    <ligand>
        <name>CTP</name>
        <dbReference type="ChEBI" id="CHEBI:37563"/>
    </ligand>
</feature>
<sequence length="409" mass="44106">MAFPIKHLVLGVTGGVAAYKAAELTRLLVKAGVGVRVVLTEGGSRFVTPHTFQALSGRHVFTDLWDNRVPNGMAHIDLSREADAILIAPASADFMAKLVHGTADDLLSTLCLARDCPLLLAPAMNRQMWENPATQRNVRQLKADGITLFGPDAGEQACGENGMGRMLEPEALMAMLEGHFQPKPLKGCKVLVTAGPTFERIDAVRGITNQSSGKMGFAVARAAQEAGAEVILVAGLVSQPTPYGVKRIDVESAQQMQQAVNAHISVQDLFIAVAAVADYHPLQQHEQKLKKDAQIMQIELAPTVDILASVASLPRPPFCVGFAAESQNLLDYAEQKRKRKRLPLLAANLVQNAFNSDDNELVLLDDHGRTPLPRTDKLDQARQLIAHAARLYHAGGSPAPAARTLDRKA</sequence>
<keyword evidence="8" id="KW-1185">Reference proteome</keyword>
<dbReference type="AlphaFoldDB" id="A0A847S1S3"/>
<feature type="region of interest" description="Phosphopantothenoylcysteine decarboxylase" evidence="3">
    <location>
        <begin position="1"/>
        <end position="189"/>
    </location>
</feature>
<dbReference type="Proteomes" id="UP000587991">
    <property type="component" value="Unassembled WGS sequence"/>
</dbReference>
<dbReference type="PANTHER" id="PTHR14359">
    <property type="entry name" value="HOMO-OLIGOMERIC FLAVIN CONTAINING CYS DECARBOXYLASE FAMILY"/>
    <property type="match status" value="1"/>
</dbReference>
<feature type="domain" description="Flavoprotein" evidence="5">
    <location>
        <begin position="6"/>
        <end position="174"/>
    </location>
</feature>
<evidence type="ECO:0000256" key="3">
    <source>
        <dbReference type="HAMAP-Rule" id="MF_02225"/>
    </source>
</evidence>
<keyword evidence="3" id="KW-0511">Multifunctional enzyme</keyword>
<keyword evidence="3" id="KW-0479">Metal-binding</keyword>
<dbReference type="SUPFAM" id="SSF52507">
    <property type="entry name" value="Homo-oligomeric flavin-containing Cys decarboxylases, HFCD"/>
    <property type="match status" value="1"/>
</dbReference>
<reference evidence="7 8" key="1">
    <citation type="submission" date="2020-04" db="EMBL/GenBank/DDBJ databases">
        <title>Draft genome of Leeia sp. IMCC25680.</title>
        <authorList>
            <person name="Song J."/>
            <person name="Cho J.-C."/>
        </authorList>
    </citation>
    <scope>NUCLEOTIDE SEQUENCE [LARGE SCALE GENOMIC DNA]</scope>
    <source>
        <strain evidence="7 8">IMCC25680</strain>
    </source>
</reference>
<organism evidence="7 8">
    <name type="scientific">Leeia aquatica</name>
    <dbReference type="NCBI Taxonomy" id="2725557"/>
    <lineage>
        <taxon>Bacteria</taxon>
        <taxon>Pseudomonadati</taxon>
        <taxon>Pseudomonadota</taxon>
        <taxon>Betaproteobacteria</taxon>
        <taxon>Neisseriales</taxon>
        <taxon>Leeiaceae</taxon>
        <taxon>Leeia</taxon>
    </lineage>
</organism>
<feature type="binding site" evidence="3">
    <location>
        <position position="288"/>
    </location>
    <ligand>
        <name>CTP</name>
        <dbReference type="ChEBI" id="CHEBI:37563"/>
    </ligand>
</feature>
<dbReference type="GO" id="GO:0071513">
    <property type="term" value="C:phosphopantothenoylcysteine decarboxylase complex"/>
    <property type="evidence" value="ECO:0007669"/>
    <property type="project" value="TreeGrafter"/>
</dbReference>
<dbReference type="Pfam" id="PF02441">
    <property type="entry name" value="Flavoprotein"/>
    <property type="match status" value="1"/>
</dbReference>
<keyword evidence="1 3" id="KW-0210">Decarboxylase</keyword>
<dbReference type="GO" id="GO:0004632">
    <property type="term" value="F:phosphopantothenate--cysteine ligase activity"/>
    <property type="evidence" value="ECO:0007669"/>
    <property type="project" value="UniProtKB-UniRule"/>
</dbReference>
<dbReference type="GO" id="GO:0046872">
    <property type="term" value="F:metal ion binding"/>
    <property type="evidence" value="ECO:0007669"/>
    <property type="project" value="UniProtKB-KW"/>
</dbReference>
<keyword evidence="3 4" id="KW-0285">Flavoprotein</keyword>
<evidence type="ECO:0000256" key="1">
    <source>
        <dbReference type="ARBA" id="ARBA00022793"/>
    </source>
</evidence>
<dbReference type="InterPro" id="IPR007085">
    <property type="entry name" value="DNA/pantothenate-metab_flavo_C"/>
</dbReference>
<feature type="region of interest" description="Phosphopantothenate--cysteine ligase" evidence="3">
    <location>
        <begin position="190"/>
        <end position="409"/>
    </location>
</feature>
<proteinExistence type="inferred from homology"/>
<dbReference type="HAMAP" id="MF_02225">
    <property type="entry name" value="CoaBC"/>
    <property type="match status" value="1"/>
</dbReference>
<keyword evidence="3" id="KW-0460">Magnesium</keyword>
<feature type="domain" description="DNA/pantothenate metabolism flavoprotein C-terminal" evidence="6">
    <location>
        <begin position="185"/>
        <end position="389"/>
    </location>
</feature>
<feature type="binding site" evidence="3">
    <location>
        <position position="336"/>
    </location>
    <ligand>
        <name>CTP</name>
        <dbReference type="ChEBI" id="CHEBI:37563"/>
    </ligand>
</feature>
<comment type="similarity">
    <text evidence="3 4">In the N-terminal section; belongs to the HFCD (homo-oligomeric flavin containing Cys decarboxylase) superfamily.</text>
</comment>
<dbReference type="InterPro" id="IPR003382">
    <property type="entry name" value="Flavoprotein"/>
</dbReference>
<dbReference type="EMBL" id="JABAIM010000002">
    <property type="protein sequence ID" value="NLR75791.1"/>
    <property type="molecule type" value="Genomic_DNA"/>
</dbReference>
<comment type="function">
    <text evidence="4">Catalyzes two steps in the biosynthesis of coenzyme A. In the first step cysteine is conjugated to 4'-phosphopantothenate to form 4-phosphopantothenoylcysteine, in the latter compound is decarboxylated to form 4'-phosphopantotheine.</text>
</comment>
<evidence type="ECO:0000313" key="7">
    <source>
        <dbReference type="EMBL" id="NLR75791.1"/>
    </source>
</evidence>
<comment type="pathway">
    <text evidence="3 4">Cofactor biosynthesis; coenzyme A biosynthesis; CoA from (R)-pantothenate: step 2/5.</text>
</comment>
<dbReference type="Gene3D" id="3.40.50.1950">
    <property type="entry name" value="Flavin prenyltransferase-like"/>
    <property type="match status" value="1"/>
</dbReference>
<evidence type="ECO:0000256" key="2">
    <source>
        <dbReference type="ARBA" id="ARBA00023239"/>
    </source>
</evidence>
<evidence type="ECO:0000313" key="8">
    <source>
        <dbReference type="Proteomes" id="UP000587991"/>
    </source>
</evidence>
<dbReference type="EC" id="6.3.2.5" evidence="3"/>
<feature type="binding site" evidence="3">
    <location>
        <position position="278"/>
    </location>
    <ligand>
        <name>CTP</name>
        <dbReference type="ChEBI" id="CHEBI:37563"/>
    </ligand>
</feature>
<dbReference type="PANTHER" id="PTHR14359:SF6">
    <property type="entry name" value="PHOSPHOPANTOTHENOYLCYSTEINE DECARBOXYLASE"/>
    <property type="match status" value="1"/>
</dbReference>
<dbReference type="InterPro" id="IPR035929">
    <property type="entry name" value="CoaB-like_sf"/>
</dbReference>
<comment type="caution">
    <text evidence="3">Lacks conserved residue(s) required for the propagation of feature annotation.</text>
</comment>
<name>A0A847S1S3_9NEIS</name>
<comment type="cofactor">
    <cofactor evidence="3">
        <name>Mg(2+)</name>
        <dbReference type="ChEBI" id="CHEBI:18420"/>
    </cofactor>
</comment>
<dbReference type="Pfam" id="PF04127">
    <property type="entry name" value="DFP"/>
    <property type="match status" value="1"/>
</dbReference>